<dbReference type="AlphaFoldDB" id="A0A9W6IRT2"/>
<dbReference type="RefSeq" id="WP_204949818.1">
    <property type="nucleotide sequence ID" value="NZ_BSFF01000001.1"/>
</dbReference>
<reference evidence="1" key="1">
    <citation type="journal article" date="2014" name="Int. J. Syst. Evol. Microbiol.">
        <title>Complete genome sequence of Corynebacterium casei LMG S-19264T (=DSM 44701T), isolated from a smear-ripened cheese.</title>
        <authorList>
            <consortium name="US DOE Joint Genome Institute (JGI-PGF)"/>
            <person name="Walter F."/>
            <person name="Albersmeier A."/>
            <person name="Kalinowski J."/>
            <person name="Ruckert C."/>
        </authorList>
    </citation>
    <scope>NUCLEOTIDE SEQUENCE</scope>
    <source>
        <strain evidence="1">VKM B-1606</strain>
    </source>
</reference>
<evidence type="ECO:0000313" key="2">
    <source>
        <dbReference type="EMBL" id="MBM7851400.1"/>
    </source>
</evidence>
<evidence type="ECO:0000313" key="1">
    <source>
        <dbReference type="EMBL" id="GLK54457.1"/>
    </source>
</evidence>
<dbReference type="EMBL" id="BSFF01000001">
    <property type="protein sequence ID" value="GLK54457.1"/>
    <property type="molecule type" value="Genomic_DNA"/>
</dbReference>
<protein>
    <submittedName>
        <fullName evidence="1">Uncharacterized protein</fullName>
    </submittedName>
</protein>
<name>A0A9W6IRT2_9HYPH</name>
<dbReference type="Proteomes" id="UP000758856">
    <property type="component" value="Unassembled WGS sequence"/>
</dbReference>
<proteinExistence type="predicted"/>
<dbReference type="Proteomes" id="UP001143400">
    <property type="component" value="Unassembled WGS sequence"/>
</dbReference>
<keyword evidence="3" id="KW-1185">Reference proteome</keyword>
<dbReference type="EMBL" id="JAFBCY010000002">
    <property type="protein sequence ID" value="MBM7851400.1"/>
    <property type="molecule type" value="Genomic_DNA"/>
</dbReference>
<organism evidence="1 4">
    <name type="scientific">Methylopila capsulata</name>
    <dbReference type="NCBI Taxonomy" id="61654"/>
    <lineage>
        <taxon>Bacteria</taxon>
        <taxon>Pseudomonadati</taxon>
        <taxon>Pseudomonadota</taxon>
        <taxon>Alphaproteobacteria</taxon>
        <taxon>Hyphomicrobiales</taxon>
        <taxon>Methylopilaceae</taxon>
        <taxon>Methylopila</taxon>
    </lineage>
</organism>
<accession>A0A9W6IRT2</accession>
<reference evidence="2 3" key="2">
    <citation type="submission" date="2021-01" db="EMBL/GenBank/DDBJ databases">
        <title>Genomic Encyclopedia of Type Strains, Phase IV (KMG-IV): sequencing the most valuable type-strain genomes for metagenomic binning, comparative biology and taxonomic classification.</title>
        <authorList>
            <person name="Goeker M."/>
        </authorList>
    </citation>
    <scope>NUCLEOTIDE SEQUENCE [LARGE SCALE GENOMIC DNA]</scope>
    <source>
        <strain evidence="2 3">DSM 6130</strain>
    </source>
</reference>
<gene>
    <name evidence="1" type="ORF">GCM10008170_04760</name>
    <name evidence="2" type="ORF">JOD31_001625</name>
</gene>
<evidence type="ECO:0000313" key="3">
    <source>
        <dbReference type="Proteomes" id="UP000758856"/>
    </source>
</evidence>
<comment type="caution">
    <text evidence="1">The sequence shown here is derived from an EMBL/GenBank/DDBJ whole genome shotgun (WGS) entry which is preliminary data.</text>
</comment>
<sequence>MNSELPPNAVEELAERLFARDHPVRTWRPQDPLAASAVVPDSAASPIELDLYRAFAARRWSEMAGDIAFRSGAPRRSRTASSGENG</sequence>
<evidence type="ECO:0000313" key="4">
    <source>
        <dbReference type="Proteomes" id="UP001143400"/>
    </source>
</evidence>
<reference evidence="1" key="3">
    <citation type="submission" date="2023-01" db="EMBL/GenBank/DDBJ databases">
        <authorList>
            <person name="Sun Q."/>
            <person name="Evtushenko L."/>
        </authorList>
    </citation>
    <scope>NUCLEOTIDE SEQUENCE</scope>
    <source>
        <strain evidence="1">VKM B-1606</strain>
    </source>
</reference>